<dbReference type="Proteomes" id="UP000000305">
    <property type="component" value="Unassembled WGS sequence"/>
</dbReference>
<proteinExistence type="predicted"/>
<dbReference type="InParanoid" id="E9FUB2"/>
<evidence type="ECO:0000313" key="2">
    <source>
        <dbReference type="EMBL" id="EFX88949.1"/>
    </source>
</evidence>
<protein>
    <submittedName>
        <fullName evidence="2">Uncharacterized protein</fullName>
    </submittedName>
</protein>
<evidence type="ECO:0000256" key="1">
    <source>
        <dbReference type="SAM" id="SignalP"/>
    </source>
</evidence>
<name>E9FUB2_DAPPU</name>
<feature type="chain" id="PRO_5003240574" evidence="1">
    <location>
        <begin position="21"/>
        <end position="229"/>
    </location>
</feature>
<sequence>MSLAISALLVFVTCVAVASSRNPAGVYGYQRYQYAPSYELNAEAIYPRQLMWSISDIITVGFPRPTVRVTDTIKSTMTCTKSVARNCRLYQRPFKQRSPPANSAAKETFEEEYDEDEQFPISPSVVQGVEATQVPSREARAAEPQYFVNSPAYKNYPYGIESAFNSGPYNPVVMPFYGSYPVPAAVQRQLFSGILTVTTTVSTVLEMATITKVPRCSRAGPIVQCPINP</sequence>
<feature type="signal peptide" evidence="1">
    <location>
        <begin position="1"/>
        <end position="20"/>
    </location>
</feature>
<reference evidence="2 3" key="1">
    <citation type="journal article" date="2011" name="Science">
        <title>The ecoresponsive genome of Daphnia pulex.</title>
        <authorList>
            <person name="Colbourne J.K."/>
            <person name="Pfrender M.E."/>
            <person name="Gilbert D."/>
            <person name="Thomas W.K."/>
            <person name="Tucker A."/>
            <person name="Oakley T.H."/>
            <person name="Tokishita S."/>
            <person name="Aerts A."/>
            <person name="Arnold G.J."/>
            <person name="Basu M.K."/>
            <person name="Bauer D.J."/>
            <person name="Caceres C.E."/>
            <person name="Carmel L."/>
            <person name="Casola C."/>
            <person name="Choi J.H."/>
            <person name="Detter J.C."/>
            <person name="Dong Q."/>
            <person name="Dusheyko S."/>
            <person name="Eads B.D."/>
            <person name="Frohlich T."/>
            <person name="Geiler-Samerotte K.A."/>
            <person name="Gerlach D."/>
            <person name="Hatcher P."/>
            <person name="Jogdeo S."/>
            <person name="Krijgsveld J."/>
            <person name="Kriventseva E.V."/>
            <person name="Kultz D."/>
            <person name="Laforsch C."/>
            <person name="Lindquist E."/>
            <person name="Lopez J."/>
            <person name="Manak J.R."/>
            <person name="Muller J."/>
            <person name="Pangilinan J."/>
            <person name="Patwardhan R.P."/>
            <person name="Pitluck S."/>
            <person name="Pritham E.J."/>
            <person name="Rechtsteiner A."/>
            <person name="Rho M."/>
            <person name="Rogozin I.B."/>
            <person name="Sakarya O."/>
            <person name="Salamov A."/>
            <person name="Schaack S."/>
            <person name="Shapiro H."/>
            <person name="Shiga Y."/>
            <person name="Skalitzky C."/>
            <person name="Smith Z."/>
            <person name="Souvorov A."/>
            <person name="Sung W."/>
            <person name="Tang Z."/>
            <person name="Tsuchiya D."/>
            <person name="Tu H."/>
            <person name="Vos H."/>
            <person name="Wang M."/>
            <person name="Wolf Y.I."/>
            <person name="Yamagata H."/>
            <person name="Yamada T."/>
            <person name="Ye Y."/>
            <person name="Shaw J.R."/>
            <person name="Andrews J."/>
            <person name="Crease T.J."/>
            <person name="Tang H."/>
            <person name="Lucas S.M."/>
            <person name="Robertson H.M."/>
            <person name="Bork P."/>
            <person name="Koonin E.V."/>
            <person name="Zdobnov E.M."/>
            <person name="Grigoriev I.V."/>
            <person name="Lynch M."/>
            <person name="Boore J.L."/>
        </authorList>
    </citation>
    <scope>NUCLEOTIDE SEQUENCE [LARGE SCALE GENOMIC DNA]</scope>
</reference>
<dbReference type="EMBL" id="GL732525">
    <property type="protein sequence ID" value="EFX88949.1"/>
    <property type="molecule type" value="Genomic_DNA"/>
</dbReference>
<keyword evidence="1" id="KW-0732">Signal</keyword>
<dbReference type="KEGG" id="dpx:DAPPUDRAFT_233998"/>
<gene>
    <name evidence="2" type="ORF">DAPPUDRAFT_233998</name>
</gene>
<dbReference type="HOGENOM" id="CLU_1311244_0_0_1"/>
<accession>E9FUB2</accession>
<dbReference type="AlphaFoldDB" id="E9FUB2"/>
<dbReference type="PhylomeDB" id="E9FUB2"/>
<keyword evidence="3" id="KW-1185">Reference proteome</keyword>
<evidence type="ECO:0000313" key="3">
    <source>
        <dbReference type="Proteomes" id="UP000000305"/>
    </source>
</evidence>
<dbReference type="OrthoDB" id="6348784at2759"/>
<organism evidence="2 3">
    <name type="scientific">Daphnia pulex</name>
    <name type="common">Water flea</name>
    <dbReference type="NCBI Taxonomy" id="6669"/>
    <lineage>
        <taxon>Eukaryota</taxon>
        <taxon>Metazoa</taxon>
        <taxon>Ecdysozoa</taxon>
        <taxon>Arthropoda</taxon>
        <taxon>Crustacea</taxon>
        <taxon>Branchiopoda</taxon>
        <taxon>Diplostraca</taxon>
        <taxon>Cladocera</taxon>
        <taxon>Anomopoda</taxon>
        <taxon>Daphniidae</taxon>
        <taxon>Daphnia</taxon>
    </lineage>
</organism>